<organism evidence="1 2">
    <name type="scientific">Temnothorax curvispinosus</name>
    <dbReference type="NCBI Taxonomy" id="300111"/>
    <lineage>
        <taxon>Eukaryota</taxon>
        <taxon>Metazoa</taxon>
        <taxon>Ecdysozoa</taxon>
        <taxon>Arthropoda</taxon>
        <taxon>Hexapoda</taxon>
        <taxon>Insecta</taxon>
        <taxon>Pterygota</taxon>
        <taxon>Neoptera</taxon>
        <taxon>Endopterygota</taxon>
        <taxon>Hymenoptera</taxon>
        <taxon>Apocrita</taxon>
        <taxon>Aculeata</taxon>
        <taxon>Formicoidea</taxon>
        <taxon>Formicidae</taxon>
        <taxon>Myrmicinae</taxon>
        <taxon>Temnothorax</taxon>
    </lineage>
</organism>
<proteinExistence type="predicted"/>
<keyword evidence="1" id="KW-1185">Reference proteome</keyword>
<accession>A0A6J1QJU5</accession>
<name>A0A6J1QJU5_9HYME</name>
<dbReference type="RefSeq" id="XP_024880830.1">
    <property type="nucleotide sequence ID" value="XM_025025062.1"/>
</dbReference>
<gene>
    <name evidence="2" type="primary">LOC112460404</name>
</gene>
<evidence type="ECO:0000313" key="2">
    <source>
        <dbReference type="RefSeq" id="XP_024880830.1"/>
    </source>
</evidence>
<protein>
    <submittedName>
        <fullName evidence="2">Uncharacterized protein LOC112460404</fullName>
    </submittedName>
</protein>
<dbReference type="AlphaFoldDB" id="A0A6J1QJU5"/>
<evidence type="ECO:0000313" key="1">
    <source>
        <dbReference type="Proteomes" id="UP000504618"/>
    </source>
</evidence>
<dbReference type="Proteomes" id="UP000504618">
    <property type="component" value="Unplaced"/>
</dbReference>
<sequence length="143" mass="16544">MQHLHMLRDNDVKKAREIQRDREAFSLLHLTLGPVGTAITQKRPIGNVVGGRSLRQDAVVSSPFPQTSASLSSFSSFYFRRTLIFIQFYGLPNECEVSYSRRKFDGGSKYAFSWAELDSFPLYNSPSKQYRDVWHIPCFKCRR</sequence>
<dbReference type="GeneID" id="112460404"/>
<reference evidence="2" key="1">
    <citation type="submission" date="2025-08" db="UniProtKB">
        <authorList>
            <consortium name="RefSeq"/>
        </authorList>
    </citation>
    <scope>IDENTIFICATION</scope>
    <source>
        <tissue evidence="2">Whole body</tissue>
    </source>
</reference>